<dbReference type="Gene3D" id="3.40.50.720">
    <property type="entry name" value="NAD(P)-binding Rossmann-like Domain"/>
    <property type="match status" value="1"/>
</dbReference>
<sequence length="181" mass="20192">MALSDSQAAIYQEKGFDPEAALAYKQLNRHLEGFDASQTLTNEALLELPVDVLVPAALENVIHEKNATKIQAPFIIEMANGPITPEADEILAKKGTLFIPDVLANSGGVTVSYFEWVQNLQGYYWSHEEVVSKLKPLMEESFDLMWANLDAFAAKDQAITGRMATYLFAVRRVVETMLLKR</sequence>
<comment type="caution">
    <text evidence="3">The sequence shown here is derived from an EMBL/GenBank/DDBJ whole genome shotgun (WGS) entry which is preliminary data.</text>
</comment>
<gene>
    <name evidence="3" type="primary">gdhA_17</name>
    <name evidence="3" type="ORF">SDC9_161008</name>
</gene>
<evidence type="ECO:0000256" key="1">
    <source>
        <dbReference type="ARBA" id="ARBA00023002"/>
    </source>
</evidence>
<organism evidence="3">
    <name type="scientific">bioreactor metagenome</name>
    <dbReference type="NCBI Taxonomy" id="1076179"/>
    <lineage>
        <taxon>unclassified sequences</taxon>
        <taxon>metagenomes</taxon>
        <taxon>ecological metagenomes</taxon>
    </lineage>
</organism>
<dbReference type="SUPFAM" id="SSF51735">
    <property type="entry name" value="NAD(P)-binding Rossmann-fold domains"/>
    <property type="match status" value="1"/>
</dbReference>
<dbReference type="InterPro" id="IPR033922">
    <property type="entry name" value="NAD_bind_Glu_DH"/>
</dbReference>
<evidence type="ECO:0000313" key="3">
    <source>
        <dbReference type="EMBL" id="MPN13685.1"/>
    </source>
</evidence>
<accession>A0A645FGZ9</accession>
<dbReference type="Pfam" id="PF00208">
    <property type="entry name" value="ELFV_dehydrog"/>
    <property type="match status" value="1"/>
</dbReference>
<dbReference type="AlphaFoldDB" id="A0A645FGZ9"/>
<reference evidence="3" key="1">
    <citation type="submission" date="2019-08" db="EMBL/GenBank/DDBJ databases">
        <authorList>
            <person name="Kucharzyk K."/>
            <person name="Murdoch R.W."/>
            <person name="Higgins S."/>
            <person name="Loffler F."/>
        </authorList>
    </citation>
    <scope>NUCLEOTIDE SEQUENCE</scope>
</reference>
<evidence type="ECO:0000259" key="2">
    <source>
        <dbReference type="SMART" id="SM00839"/>
    </source>
</evidence>
<dbReference type="GO" id="GO:0006538">
    <property type="term" value="P:L-glutamate catabolic process"/>
    <property type="evidence" value="ECO:0007669"/>
    <property type="project" value="TreeGrafter"/>
</dbReference>
<protein>
    <submittedName>
        <fullName evidence="3">Glutamate dehydrogenase</fullName>
        <ecNumber evidence="3">1.4.1.3</ecNumber>
    </submittedName>
</protein>
<dbReference type="EMBL" id="VSSQ01060213">
    <property type="protein sequence ID" value="MPN13685.1"/>
    <property type="molecule type" value="Genomic_DNA"/>
</dbReference>
<feature type="domain" description="Glutamate/phenylalanine/leucine/valine/L-tryptophan dehydrogenase C-terminal" evidence="2">
    <location>
        <begin position="1"/>
        <end position="181"/>
    </location>
</feature>
<dbReference type="PANTHER" id="PTHR11606:SF13">
    <property type="entry name" value="GLUTAMATE DEHYDROGENASE 1, MITOCHONDRIAL"/>
    <property type="match status" value="1"/>
</dbReference>
<name>A0A645FGZ9_9ZZZZ</name>
<keyword evidence="1 3" id="KW-0560">Oxidoreductase</keyword>
<proteinExistence type="predicted"/>
<dbReference type="SMART" id="SM00839">
    <property type="entry name" value="ELFV_dehydrog"/>
    <property type="match status" value="1"/>
</dbReference>
<dbReference type="InterPro" id="IPR006096">
    <property type="entry name" value="Glu/Leu/Phe/Val/Trp_DH_C"/>
</dbReference>
<dbReference type="InterPro" id="IPR036291">
    <property type="entry name" value="NAD(P)-bd_dom_sf"/>
</dbReference>
<dbReference type="EC" id="1.4.1.3" evidence="3"/>
<dbReference type="GO" id="GO:0004352">
    <property type="term" value="F:glutamate dehydrogenase (NAD+) activity"/>
    <property type="evidence" value="ECO:0007669"/>
    <property type="project" value="TreeGrafter"/>
</dbReference>
<dbReference type="PANTHER" id="PTHR11606">
    <property type="entry name" value="GLUTAMATE DEHYDROGENASE"/>
    <property type="match status" value="1"/>
</dbReference>
<dbReference type="CDD" id="cd01076">
    <property type="entry name" value="NAD_bind_1_Glu_DH"/>
    <property type="match status" value="1"/>
</dbReference>